<reference evidence="1" key="1">
    <citation type="journal article" date="2020" name="mSystems">
        <title>Genome- and Community-Level Interaction Insights into Carbon Utilization and Element Cycling Functions of Hydrothermarchaeota in Hydrothermal Sediment.</title>
        <authorList>
            <person name="Zhou Z."/>
            <person name="Liu Y."/>
            <person name="Xu W."/>
            <person name="Pan J."/>
            <person name="Luo Z.H."/>
            <person name="Li M."/>
        </authorList>
    </citation>
    <scope>NUCLEOTIDE SEQUENCE [LARGE SCALE GENOMIC DNA]</scope>
    <source>
        <strain evidence="1">SpSt-605</strain>
    </source>
</reference>
<evidence type="ECO:0000313" key="1">
    <source>
        <dbReference type="EMBL" id="HGV55805.1"/>
    </source>
</evidence>
<gene>
    <name evidence="1" type="ORF">ENT73_07000</name>
</gene>
<organism evidence="1">
    <name type="scientific">Caldimicrobium thiodismutans</name>
    <dbReference type="NCBI Taxonomy" id="1653476"/>
    <lineage>
        <taxon>Bacteria</taxon>
        <taxon>Pseudomonadati</taxon>
        <taxon>Thermodesulfobacteriota</taxon>
        <taxon>Thermodesulfobacteria</taxon>
        <taxon>Thermodesulfobacteriales</taxon>
        <taxon>Thermodesulfobacteriaceae</taxon>
        <taxon>Caldimicrobium</taxon>
    </lineage>
</organism>
<dbReference type="EMBL" id="DSZU01000126">
    <property type="protein sequence ID" value="HGV55805.1"/>
    <property type="molecule type" value="Genomic_DNA"/>
</dbReference>
<sequence>MGWLRLALAYLWLTYGLTYAKFQKLENCNIPLPPRIIFLAGFCMAFDWLRLTLGLTLGLTYGLALGIQQNPLFF</sequence>
<proteinExistence type="predicted"/>
<name>A0A832GRJ5_9BACT</name>
<dbReference type="AlphaFoldDB" id="A0A832GRJ5"/>
<accession>A0A832GRJ5</accession>
<comment type="caution">
    <text evidence="1">The sequence shown here is derived from an EMBL/GenBank/DDBJ whole genome shotgun (WGS) entry which is preliminary data.</text>
</comment>
<protein>
    <submittedName>
        <fullName evidence="1">Uncharacterized protein</fullName>
    </submittedName>
</protein>